<accession>A0AAP0HDM4</accession>
<dbReference type="PANTHER" id="PTHR11926:SF1557">
    <property type="entry name" value="7-DEOXYLOGANETIN GLUCOSYLTRANSFERASE"/>
    <property type="match status" value="1"/>
</dbReference>
<dbReference type="Pfam" id="PF26168">
    <property type="entry name" value="Glyco_transf_N"/>
    <property type="match status" value="1"/>
</dbReference>
<sequence>MDLEPEKKPHALCIPVPVQGHINPMLKLAKILHSKGFLITFVNTEFNHQRLVRSRGVEAIRGLPSFRFETIPDGLPPPQNLNATQDLASIARAIEGNFLDPFKRLVAKVGASCSPVTCIVADLIMGFTHAAGSELGVPVFLLWTSGAGYFRPHMERPPANNVSFQPAGQNTVPAGPPIPATGSEDQTKPCMAEAENSNGKRQILPEEVPFFKFRLLFSTSITSLTELAYLQRNEQHGSSSTSLKVMLHENAVFEAVDANIEESIAIGSYPSWAGESNPTPTYGDQGQPYYGTAIQPRQQRRVEDPHAHLMAAYPHTQFPPGTATTRFASLRGRLPHRTTVIDWDFLEVVGERERAEQIIGVDTPWSRLFTCELPAYRELTVEFYSTFIFTPRDDDDNDDDDDDEEQPERYEVYFSMFGDPHHMTLAQFAVHSGLYTEEETAMPIYTEGIHHTPDDQLRAFWPAIGYDAHTANTSSASIRDPLYRYLHRLISCTIAGRKEGTDRCNLRDLFLLRCLLTRNVRHCNLARCLADYFAGYYHRQYRGALLGGPYITAIAQSLGHYMDIVDLRIPPILPLRAGRLTCDGMHILGRFDGGRVMRFVSRRGQQPYVPVSLIEPPPLAAPKVIIEQGFEGDDEAGGVHHDPPHVGDGPPPPPQYVPRTYQAVRLPVEVTDRLGRMEDGQMWMQDTMTWMVRRMTEQLSLDGRQFPLPSHRFDHQAGPSGTVHEAGPSGTVHDDDDEVGVNAIAPRVVDDMLDG</sequence>
<evidence type="ECO:0000256" key="1">
    <source>
        <dbReference type="ARBA" id="ARBA00009995"/>
    </source>
</evidence>
<evidence type="ECO:0000313" key="4">
    <source>
        <dbReference type="EMBL" id="KAK9080757.1"/>
    </source>
</evidence>
<protein>
    <recommendedName>
        <fullName evidence="3">Glycosyltransferase N-terminal domain-containing protein</fullName>
    </recommendedName>
</protein>
<organism evidence="4 5">
    <name type="scientific">Deinandra increscens subsp. villosa</name>
    <dbReference type="NCBI Taxonomy" id="3103831"/>
    <lineage>
        <taxon>Eukaryota</taxon>
        <taxon>Viridiplantae</taxon>
        <taxon>Streptophyta</taxon>
        <taxon>Embryophyta</taxon>
        <taxon>Tracheophyta</taxon>
        <taxon>Spermatophyta</taxon>
        <taxon>Magnoliopsida</taxon>
        <taxon>eudicotyledons</taxon>
        <taxon>Gunneridae</taxon>
        <taxon>Pentapetalae</taxon>
        <taxon>asterids</taxon>
        <taxon>campanulids</taxon>
        <taxon>Asterales</taxon>
        <taxon>Asteraceae</taxon>
        <taxon>Asteroideae</taxon>
        <taxon>Heliantheae alliance</taxon>
        <taxon>Madieae</taxon>
        <taxon>Madiinae</taxon>
        <taxon>Deinandra</taxon>
    </lineage>
</organism>
<evidence type="ECO:0000313" key="5">
    <source>
        <dbReference type="Proteomes" id="UP001408789"/>
    </source>
</evidence>
<name>A0AAP0HDM4_9ASTR</name>
<feature type="domain" description="Glycosyltransferase N-terminal" evidence="3">
    <location>
        <begin position="13"/>
        <end position="129"/>
    </location>
</feature>
<reference evidence="4 5" key="1">
    <citation type="submission" date="2024-04" db="EMBL/GenBank/DDBJ databases">
        <title>The reference genome of an endangered Asteraceae, Deinandra increscens subsp. villosa, native to the Central Coast of California.</title>
        <authorList>
            <person name="Guilliams M."/>
            <person name="Hasenstab-Lehman K."/>
            <person name="Meyer R."/>
            <person name="Mcevoy S."/>
        </authorList>
    </citation>
    <scope>NUCLEOTIDE SEQUENCE [LARGE SCALE GENOMIC DNA]</scope>
    <source>
        <tissue evidence="4">Leaf</tissue>
    </source>
</reference>
<dbReference type="Proteomes" id="UP001408789">
    <property type="component" value="Unassembled WGS sequence"/>
</dbReference>
<dbReference type="EMBL" id="JBCNJP010000002">
    <property type="protein sequence ID" value="KAK9080757.1"/>
    <property type="molecule type" value="Genomic_DNA"/>
</dbReference>
<feature type="region of interest" description="Disordered" evidence="2">
    <location>
        <begin position="633"/>
        <end position="657"/>
    </location>
</feature>
<comment type="caution">
    <text evidence="4">The sequence shown here is derived from an EMBL/GenBank/DDBJ whole genome shotgun (WGS) entry which is preliminary data.</text>
</comment>
<comment type="similarity">
    <text evidence="1">Belongs to the UDP-glycosyltransferase family.</text>
</comment>
<dbReference type="InterPro" id="IPR058980">
    <property type="entry name" value="Glyco_transf_N"/>
</dbReference>
<dbReference type="SUPFAM" id="SSF53756">
    <property type="entry name" value="UDP-Glycosyltransferase/glycogen phosphorylase"/>
    <property type="match status" value="1"/>
</dbReference>
<evidence type="ECO:0000259" key="3">
    <source>
        <dbReference type="Pfam" id="PF26168"/>
    </source>
</evidence>
<keyword evidence="5" id="KW-1185">Reference proteome</keyword>
<dbReference type="PANTHER" id="PTHR11926">
    <property type="entry name" value="GLUCOSYL/GLUCURONOSYL TRANSFERASES"/>
    <property type="match status" value="1"/>
</dbReference>
<dbReference type="GO" id="GO:0080043">
    <property type="term" value="F:quercetin 3-O-glucosyltransferase activity"/>
    <property type="evidence" value="ECO:0007669"/>
    <property type="project" value="TreeGrafter"/>
</dbReference>
<gene>
    <name evidence="4" type="ORF">SSX86_000515</name>
</gene>
<dbReference type="GO" id="GO:0080044">
    <property type="term" value="F:quercetin 7-O-glucosyltransferase activity"/>
    <property type="evidence" value="ECO:0007669"/>
    <property type="project" value="TreeGrafter"/>
</dbReference>
<proteinExistence type="inferred from homology"/>
<feature type="region of interest" description="Disordered" evidence="2">
    <location>
        <begin position="708"/>
        <end position="737"/>
    </location>
</feature>
<evidence type="ECO:0000256" key="2">
    <source>
        <dbReference type="SAM" id="MobiDB-lite"/>
    </source>
</evidence>
<dbReference type="Gene3D" id="3.40.50.2000">
    <property type="entry name" value="Glycogen Phosphorylase B"/>
    <property type="match status" value="1"/>
</dbReference>
<dbReference type="AlphaFoldDB" id="A0AAP0HDM4"/>